<evidence type="ECO:0000259" key="2">
    <source>
        <dbReference type="SMART" id="SM00382"/>
    </source>
</evidence>
<feature type="region of interest" description="Disordered" evidence="1">
    <location>
        <begin position="606"/>
        <end position="626"/>
    </location>
</feature>
<dbReference type="Pfam" id="PF00004">
    <property type="entry name" value="AAA"/>
    <property type="match status" value="1"/>
</dbReference>
<feature type="domain" description="AAA+ ATPase" evidence="2">
    <location>
        <begin position="355"/>
        <end position="492"/>
    </location>
</feature>
<dbReference type="InterPro" id="IPR027417">
    <property type="entry name" value="P-loop_NTPase"/>
</dbReference>
<proteinExistence type="predicted"/>
<dbReference type="Proteomes" id="UP000654345">
    <property type="component" value="Unassembled WGS sequence"/>
</dbReference>
<sequence>MTEGSTTSGMLDDQCALEIPVPAWFNEYKETYIAGATHGFILTGDIYGFVVSGVSQRGYLENALAEKREIVLRYDRAGGFRFTMESMRAKAVKLVNSQGIGATAPLSKDSTAMLDELNSCLNSPGQDANLGSDGPFGGSPGPVEALRLLETLLRAPKARGKVAVILDFSELICPNVQEKATMSPTDRDILGLLLRWGQDTTLGKSNNPIFLLVAKIPELHADLRASGSGYKVIDVPLPTREDRLMYLRRYLAKREERNKPISLLDVNTEEMANLTAGLNLRHLEEILLLAYRLGGVSRQLVKSRKDAIITSEFSEVAEMIEPLEQGFAALGGMDHLTSWARSELIEPLTRGLDDVPKGVLLVGPPGTGKTYFVRALAKEVGFNAVMLRTENILSKYVGESENKLKRFFEFARALTPVLVFFDELDQSDMSSRGSESNPVARNLFNQMLQFMSDETLRGKMVAFFASNRPDLIDQALLRFGRMDAVIPVLLPNEEARARIVRAQAKGQTIGITNEAVTIIATRSNDYSAADIAAVVAKAKKLARRAQQTQIVGADAEQALNYIRPATPSIARYYTLLAIEACNDTELLPPQCALELADRQMLRAKIRAEKNEPAQYPDREDREDRSW</sequence>
<dbReference type="EMBL" id="BNJG01000003">
    <property type="protein sequence ID" value="GHO59135.1"/>
    <property type="molecule type" value="Genomic_DNA"/>
</dbReference>
<protein>
    <recommendedName>
        <fullName evidence="2">AAA+ ATPase domain-containing protein</fullName>
    </recommendedName>
</protein>
<dbReference type="Gene3D" id="3.40.50.300">
    <property type="entry name" value="P-loop containing nucleotide triphosphate hydrolases"/>
    <property type="match status" value="1"/>
</dbReference>
<dbReference type="Gene3D" id="1.10.8.60">
    <property type="match status" value="1"/>
</dbReference>
<dbReference type="RefSeq" id="WP_201375343.1">
    <property type="nucleotide sequence ID" value="NZ_BNJG01000003.1"/>
</dbReference>
<comment type="caution">
    <text evidence="3">The sequence shown here is derived from an EMBL/GenBank/DDBJ whole genome shotgun (WGS) entry which is preliminary data.</text>
</comment>
<dbReference type="InterPro" id="IPR003593">
    <property type="entry name" value="AAA+_ATPase"/>
</dbReference>
<evidence type="ECO:0000313" key="4">
    <source>
        <dbReference type="Proteomes" id="UP000654345"/>
    </source>
</evidence>
<gene>
    <name evidence="3" type="ORF">KSB_76100</name>
</gene>
<reference evidence="3 4" key="1">
    <citation type="journal article" date="2021" name="Int. J. Syst. Evol. Microbiol.">
        <title>Reticulibacter mediterranei gen. nov., sp. nov., within the new family Reticulibacteraceae fam. nov., and Ktedonospora formicarum gen. nov., sp. nov., Ktedonobacter robiniae sp. nov., Dictyobacter formicarum sp. nov. and Dictyobacter arantiisoli sp. nov., belonging to the class Ktedonobacteria.</title>
        <authorList>
            <person name="Yabe S."/>
            <person name="Zheng Y."/>
            <person name="Wang C.M."/>
            <person name="Sakai Y."/>
            <person name="Abe K."/>
            <person name="Yokota A."/>
            <person name="Donadio S."/>
            <person name="Cavaletti L."/>
            <person name="Monciardini P."/>
        </authorList>
    </citation>
    <scope>NUCLEOTIDE SEQUENCE [LARGE SCALE GENOMIC DNA]</scope>
    <source>
        <strain evidence="3 4">SOSP1-30</strain>
    </source>
</reference>
<accession>A0ABQ3V3C5</accession>
<dbReference type="InterPro" id="IPR003959">
    <property type="entry name" value="ATPase_AAA_core"/>
</dbReference>
<keyword evidence="4" id="KW-1185">Reference proteome</keyword>
<evidence type="ECO:0000256" key="1">
    <source>
        <dbReference type="SAM" id="MobiDB-lite"/>
    </source>
</evidence>
<name>A0ABQ3V3C5_9CHLR</name>
<dbReference type="InterPro" id="IPR050168">
    <property type="entry name" value="AAA_ATPase_domain"/>
</dbReference>
<dbReference type="PANTHER" id="PTHR23077">
    <property type="entry name" value="AAA-FAMILY ATPASE"/>
    <property type="match status" value="1"/>
</dbReference>
<dbReference type="SUPFAM" id="SSF52540">
    <property type="entry name" value="P-loop containing nucleoside triphosphate hydrolases"/>
    <property type="match status" value="2"/>
</dbReference>
<dbReference type="SMART" id="SM00382">
    <property type="entry name" value="AAA"/>
    <property type="match status" value="1"/>
</dbReference>
<dbReference type="PANTHER" id="PTHR23077:SF12">
    <property type="entry name" value="PEROXISOMAL ATPASE PEX1"/>
    <property type="match status" value="1"/>
</dbReference>
<organism evidence="3 4">
    <name type="scientific">Ktedonobacter robiniae</name>
    <dbReference type="NCBI Taxonomy" id="2778365"/>
    <lineage>
        <taxon>Bacteria</taxon>
        <taxon>Bacillati</taxon>
        <taxon>Chloroflexota</taxon>
        <taxon>Ktedonobacteria</taxon>
        <taxon>Ktedonobacterales</taxon>
        <taxon>Ktedonobacteraceae</taxon>
        <taxon>Ktedonobacter</taxon>
    </lineage>
</organism>
<evidence type="ECO:0000313" key="3">
    <source>
        <dbReference type="EMBL" id="GHO59135.1"/>
    </source>
</evidence>